<comment type="caution">
    <text evidence="7">The sequence shown here is derived from an EMBL/GenBank/DDBJ whole genome shotgun (WGS) entry which is preliminary data.</text>
</comment>
<dbReference type="PANTHER" id="PTHR42794">
    <property type="entry name" value="HEMIN IMPORT ATP-BINDING PROTEIN HMUV"/>
    <property type="match status" value="1"/>
</dbReference>
<sequence>MNIILNNLSVGYGAHPQIKAINAQIKQGEFIGLVGVNGSGKTCLLKTLAGLLTPLTGDIRVDGTPLPTIPVRARAKHISYLAQERRAVWSGTVKDFVALGRTPYRGPLGRLSPDDHTAISEALHMAGCEDLKDRHFHHLSGGEQARVYLARTLAVGAPFILADEPIAALDPAHQIATLSQLQMQAQAGTTIIASLHDLGLA</sequence>
<accession>A0A7C3CC59</accession>
<dbReference type="SUPFAM" id="SSF52540">
    <property type="entry name" value="P-loop containing nucleoside triphosphate hydrolases"/>
    <property type="match status" value="1"/>
</dbReference>
<evidence type="ECO:0000256" key="3">
    <source>
        <dbReference type="ARBA" id="ARBA00022840"/>
    </source>
</evidence>
<dbReference type="InterPro" id="IPR003593">
    <property type="entry name" value="AAA+_ATPase"/>
</dbReference>
<dbReference type="PANTHER" id="PTHR42794:SF1">
    <property type="entry name" value="HEMIN IMPORT ATP-BINDING PROTEIN HMUV"/>
    <property type="match status" value="1"/>
</dbReference>
<dbReference type="InterPro" id="IPR003439">
    <property type="entry name" value="ABC_transporter-like_ATP-bd"/>
</dbReference>
<evidence type="ECO:0000313" key="7">
    <source>
        <dbReference type="EMBL" id="HFB55360.1"/>
    </source>
</evidence>
<evidence type="ECO:0000256" key="4">
    <source>
        <dbReference type="ARBA" id="ARBA00022967"/>
    </source>
</evidence>
<dbReference type="GO" id="GO:0005524">
    <property type="term" value="F:ATP binding"/>
    <property type="evidence" value="ECO:0007669"/>
    <property type="project" value="UniProtKB-KW"/>
</dbReference>
<evidence type="ECO:0000259" key="6">
    <source>
        <dbReference type="PROSITE" id="PS50893"/>
    </source>
</evidence>
<evidence type="ECO:0000256" key="2">
    <source>
        <dbReference type="ARBA" id="ARBA00022741"/>
    </source>
</evidence>
<evidence type="ECO:0000256" key="5">
    <source>
        <dbReference type="ARBA" id="ARBA00037066"/>
    </source>
</evidence>
<dbReference type="GO" id="GO:0016887">
    <property type="term" value="F:ATP hydrolysis activity"/>
    <property type="evidence" value="ECO:0007669"/>
    <property type="project" value="InterPro"/>
</dbReference>
<dbReference type="Proteomes" id="UP000886042">
    <property type="component" value="Unassembled WGS sequence"/>
</dbReference>
<name>A0A7C3CC59_9PROT</name>
<proteinExistence type="predicted"/>
<dbReference type="Pfam" id="PF00005">
    <property type="entry name" value="ABC_tran"/>
    <property type="match status" value="1"/>
</dbReference>
<feature type="non-terminal residue" evidence="7">
    <location>
        <position position="201"/>
    </location>
</feature>
<keyword evidence="2" id="KW-0547">Nucleotide-binding</keyword>
<organism evidence="7">
    <name type="scientific">Hellea balneolensis</name>
    <dbReference type="NCBI Taxonomy" id="287478"/>
    <lineage>
        <taxon>Bacteria</taxon>
        <taxon>Pseudomonadati</taxon>
        <taxon>Pseudomonadota</taxon>
        <taxon>Alphaproteobacteria</taxon>
        <taxon>Maricaulales</taxon>
        <taxon>Robiginitomaculaceae</taxon>
        <taxon>Hellea</taxon>
    </lineage>
</organism>
<dbReference type="Gene3D" id="3.40.50.300">
    <property type="entry name" value="P-loop containing nucleotide triphosphate hydrolases"/>
    <property type="match status" value="1"/>
</dbReference>
<reference evidence="7" key="1">
    <citation type="journal article" date="2020" name="mSystems">
        <title>Genome- and Community-Level Interaction Insights into Carbon Utilization and Element Cycling Functions of Hydrothermarchaeota in Hydrothermal Sediment.</title>
        <authorList>
            <person name="Zhou Z."/>
            <person name="Liu Y."/>
            <person name="Xu W."/>
            <person name="Pan J."/>
            <person name="Luo Z.H."/>
            <person name="Li M."/>
        </authorList>
    </citation>
    <scope>NUCLEOTIDE SEQUENCE [LARGE SCALE GENOMIC DNA]</scope>
    <source>
        <strain evidence="7">HyVt-489</strain>
    </source>
</reference>
<evidence type="ECO:0000256" key="1">
    <source>
        <dbReference type="ARBA" id="ARBA00022448"/>
    </source>
</evidence>
<keyword evidence="3 7" id="KW-0067">ATP-binding</keyword>
<dbReference type="PROSITE" id="PS50893">
    <property type="entry name" value="ABC_TRANSPORTER_2"/>
    <property type="match status" value="1"/>
</dbReference>
<keyword evidence="1" id="KW-0813">Transport</keyword>
<feature type="domain" description="ABC transporter" evidence="6">
    <location>
        <begin position="3"/>
        <end position="201"/>
    </location>
</feature>
<dbReference type="EMBL" id="DRMN01000358">
    <property type="protein sequence ID" value="HFB55360.1"/>
    <property type="molecule type" value="Genomic_DNA"/>
</dbReference>
<dbReference type="InterPro" id="IPR027417">
    <property type="entry name" value="P-loop_NTPase"/>
</dbReference>
<gene>
    <name evidence="7" type="ORF">ENJ46_05495</name>
</gene>
<dbReference type="AlphaFoldDB" id="A0A7C3CC59"/>
<dbReference type="SMART" id="SM00382">
    <property type="entry name" value="AAA"/>
    <property type="match status" value="1"/>
</dbReference>
<keyword evidence="4" id="KW-1278">Translocase</keyword>
<protein>
    <submittedName>
        <fullName evidence="7">ABC transporter ATP-binding protein</fullName>
    </submittedName>
</protein>
<comment type="function">
    <text evidence="5">Part of the ABC transporter complex HmuTUV involved in hemin import. Responsible for energy coupling to the transport system.</text>
</comment>